<evidence type="ECO:0000313" key="2">
    <source>
        <dbReference type="EMBL" id="ETK88214.1"/>
    </source>
</evidence>
<dbReference type="EMBL" id="KI692544">
    <property type="protein sequence ID" value="ETM48011.1"/>
    <property type="molecule type" value="Genomic_DNA"/>
</dbReference>
<sequence>MSKVDETLPETSNIADGDPVPIPTLPAGDFVRGCICCIAQL</sequence>
<dbReference type="EMBL" id="KI685988">
    <property type="protein sequence ID" value="ETK88214.1"/>
    <property type="molecule type" value="Genomic_DNA"/>
</dbReference>
<accession>W2NHD7</accession>
<evidence type="ECO:0000256" key="1">
    <source>
        <dbReference type="SAM" id="MobiDB-lite"/>
    </source>
</evidence>
<dbReference type="AlphaFoldDB" id="W2NHD7"/>
<reference evidence="2" key="1">
    <citation type="submission" date="2013-11" db="EMBL/GenBank/DDBJ databases">
        <title>The Genome Sequence of Phytophthora parasitica CJ02B3.</title>
        <authorList>
            <consortium name="The Broad Institute Genomics Platform"/>
            <person name="Russ C."/>
            <person name="Tyler B."/>
            <person name="Panabieres F."/>
            <person name="Shan W."/>
            <person name="Tripathy S."/>
            <person name="Grunwald N."/>
            <person name="Machado M."/>
            <person name="Johnson C.S."/>
            <person name="Arredondo F."/>
            <person name="Hong C."/>
            <person name="Coffey M."/>
            <person name="Young S.K."/>
            <person name="Zeng Q."/>
            <person name="Gargeya S."/>
            <person name="Fitzgerald M."/>
            <person name="Abouelleil A."/>
            <person name="Alvarado L."/>
            <person name="Chapman S.B."/>
            <person name="Gainer-Dewar J."/>
            <person name="Goldberg J."/>
            <person name="Griggs A."/>
            <person name="Gujja S."/>
            <person name="Hansen M."/>
            <person name="Howarth C."/>
            <person name="Imamovic A."/>
            <person name="Ireland A."/>
            <person name="Larimer J."/>
            <person name="McCowan C."/>
            <person name="Murphy C."/>
            <person name="Pearson M."/>
            <person name="Poon T.W."/>
            <person name="Priest M."/>
            <person name="Roberts A."/>
            <person name="Saif S."/>
            <person name="Shea T."/>
            <person name="Sykes S."/>
            <person name="Wortman J."/>
            <person name="Nusbaum C."/>
            <person name="Birren B."/>
        </authorList>
    </citation>
    <scope>NUCLEOTIDE SEQUENCE [LARGE SCALE GENOMIC DNA]</scope>
    <source>
        <strain evidence="2">CJ02B3</strain>
    </source>
</reference>
<organism evidence="3">
    <name type="scientific">Phytophthora nicotianae</name>
    <name type="common">Potato buckeye rot agent</name>
    <name type="synonym">Phytophthora parasitica</name>
    <dbReference type="NCBI Taxonomy" id="4792"/>
    <lineage>
        <taxon>Eukaryota</taxon>
        <taxon>Sar</taxon>
        <taxon>Stramenopiles</taxon>
        <taxon>Oomycota</taxon>
        <taxon>Peronosporomycetes</taxon>
        <taxon>Peronosporales</taxon>
        <taxon>Peronosporaceae</taxon>
        <taxon>Phytophthora</taxon>
    </lineage>
</organism>
<reference evidence="3" key="2">
    <citation type="submission" date="2013-11" db="EMBL/GenBank/DDBJ databases">
        <title>The Genome Sequence of Phytophthora parasitica IAC_01/95.</title>
        <authorList>
            <consortium name="The Broad Institute Genomics Platform"/>
            <person name="Russ C."/>
            <person name="Tyler B."/>
            <person name="Panabieres F."/>
            <person name="Shan W."/>
            <person name="Tripathy S."/>
            <person name="Grunwald N."/>
            <person name="Machado M."/>
            <person name="Johnson C.S."/>
            <person name="Arredondo F."/>
            <person name="Hong C."/>
            <person name="Coffey M."/>
            <person name="Young S.K."/>
            <person name="Zeng Q."/>
            <person name="Gargeya S."/>
            <person name="Fitzgerald M."/>
            <person name="Abouelleil A."/>
            <person name="Alvarado L."/>
            <person name="Chapman S.B."/>
            <person name="Gainer-Dewar J."/>
            <person name="Goldberg J."/>
            <person name="Griggs A."/>
            <person name="Gujja S."/>
            <person name="Hansen M."/>
            <person name="Howarth C."/>
            <person name="Imamovic A."/>
            <person name="Ireland A."/>
            <person name="Larimer J."/>
            <person name="McCowan C."/>
            <person name="Murphy C."/>
            <person name="Pearson M."/>
            <person name="Poon T.W."/>
            <person name="Priest M."/>
            <person name="Roberts A."/>
            <person name="Saif S."/>
            <person name="Shea T."/>
            <person name="Sykes S."/>
            <person name="Wortman J."/>
            <person name="Nusbaum C."/>
            <person name="Birren B."/>
        </authorList>
    </citation>
    <scope>NUCLEOTIDE SEQUENCE [LARGE SCALE GENOMIC DNA]</scope>
    <source>
        <strain evidence="3">IAC_01/95</strain>
    </source>
</reference>
<dbReference type="Proteomes" id="UP000053236">
    <property type="component" value="Unassembled WGS sequence"/>
</dbReference>
<protein>
    <submittedName>
        <fullName evidence="3">Uncharacterized protein</fullName>
    </submittedName>
</protein>
<feature type="region of interest" description="Disordered" evidence="1">
    <location>
        <begin position="1"/>
        <end position="20"/>
    </location>
</feature>
<proteinExistence type="predicted"/>
<evidence type="ECO:0000313" key="3">
    <source>
        <dbReference type="EMBL" id="ETM48011.1"/>
    </source>
</evidence>
<dbReference type="Proteomes" id="UP000054532">
    <property type="component" value="Unassembled WGS sequence"/>
</dbReference>
<gene>
    <name evidence="3" type="ORF">L914_07401</name>
    <name evidence="2" type="ORF">L915_07507</name>
</gene>
<name>W2NHD7_PHYNI</name>